<name>A0AAV5B024_9ACTN</name>
<evidence type="ECO:0000313" key="1">
    <source>
        <dbReference type="EMBL" id="GJM54717.1"/>
    </source>
</evidence>
<keyword evidence="2" id="KW-1185">Reference proteome</keyword>
<accession>A0AAV5B024</accession>
<dbReference type="AlphaFoldDB" id="A0AAV5B024"/>
<organism evidence="1 2">
    <name type="scientific">Granulimonas faecalis</name>
    <dbReference type="NCBI Taxonomy" id="2894155"/>
    <lineage>
        <taxon>Bacteria</taxon>
        <taxon>Bacillati</taxon>
        <taxon>Actinomycetota</taxon>
        <taxon>Coriobacteriia</taxon>
        <taxon>Coriobacteriales</taxon>
        <taxon>Kribbibacteriaceae</taxon>
        <taxon>Granulimonas</taxon>
    </lineage>
</organism>
<comment type="caution">
    <text evidence="1">The sequence shown here is derived from an EMBL/GenBank/DDBJ whole genome shotgun (WGS) entry which is preliminary data.</text>
</comment>
<dbReference type="EMBL" id="BQKC01000001">
    <property type="protein sequence ID" value="GJM54717.1"/>
    <property type="molecule type" value="Genomic_DNA"/>
</dbReference>
<reference evidence="1" key="1">
    <citation type="journal article" date="2022" name="Int. J. Syst. Evol. Microbiol.">
        <title>Granulimonas faecalis gen. nov., sp. nov., and Leptogranulimonas caecicola gen. nov., sp. nov., novel lactate-producing Atopobiaceae bacteria isolated from mouse intestines, and an emended description of the family Atopobiaceae.</title>
        <authorList>
            <person name="Morinaga K."/>
            <person name="Kusada H."/>
            <person name="Sakamoto S."/>
            <person name="Murakami T."/>
            <person name="Toyoda A."/>
            <person name="Mori H."/>
            <person name="Meng X.Y."/>
            <person name="Takashino M."/>
            <person name="Murotomi K."/>
            <person name="Tamaki H."/>
        </authorList>
    </citation>
    <scope>NUCLEOTIDE SEQUENCE</scope>
    <source>
        <strain evidence="1">OPF53</strain>
    </source>
</reference>
<sequence>MAPGIRLASLTVAEQLREALEAKTPDVLPFRRSVEAVNDLHNRPFQILSDGRAVYLSPMEE</sequence>
<protein>
    <submittedName>
        <fullName evidence="1">Uncharacterized protein</fullName>
    </submittedName>
</protein>
<proteinExistence type="predicted"/>
<evidence type="ECO:0000313" key="2">
    <source>
        <dbReference type="Proteomes" id="UP001055025"/>
    </source>
</evidence>
<dbReference type="Proteomes" id="UP001055025">
    <property type="component" value="Unassembled WGS sequence"/>
</dbReference>
<gene>
    <name evidence="1" type="ORF">ATOP_03720</name>
</gene>